<dbReference type="EMBL" id="JAVREL010000004">
    <property type="protein sequence ID" value="MDT0342906.1"/>
    <property type="molecule type" value="Genomic_DNA"/>
</dbReference>
<accession>A0ABU2MMR3</accession>
<reference evidence="2" key="1">
    <citation type="submission" date="2023-07" db="EMBL/GenBank/DDBJ databases">
        <title>30 novel species of actinomycetes from the DSMZ collection.</title>
        <authorList>
            <person name="Nouioui I."/>
        </authorList>
    </citation>
    <scope>NUCLEOTIDE SEQUENCE [LARGE SCALE GENOMIC DNA]</scope>
    <source>
        <strain evidence="2">DSM 44938</strain>
    </source>
</reference>
<keyword evidence="2" id="KW-1185">Reference proteome</keyword>
<organism evidence="1 2">
    <name type="scientific">Streptomyces litchfieldiae</name>
    <dbReference type="NCBI Taxonomy" id="3075543"/>
    <lineage>
        <taxon>Bacteria</taxon>
        <taxon>Bacillati</taxon>
        <taxon>Actinomycetota</taxon>
        <taxon>Actinomycetes</taxon>
        <taxon>Kitasatosporales</taxon>
        <taxon>Streptomycetaceae</taxon>
        <taxon>Streptomyces</taxon>
    </lineage>
</organism>
<sequence length="62" mass="6448">MSAIVSLWAEEQLPIKDGLYLASGTSVATELAPASDAGVAFLEPFDLDAELRADPGRVTSIA</sequence>
<dbReference type="Proteomes" id="UP001183246">
    <property type="component" value="Unassembled WGS sequence"/>
</dbReference>
<evidence type="ECO:0000313" key="1">
    <source>
        <dbReference type="EMBL" id="MDT0342906.1"/>
    </source>
</evidence>
<proteinExistence type="predicted"/>
<gene>
    <name evidence="1" type="ORF">RM590_09790</name>
</gene>
<protein>
    <submittedName>
        <fullName evidence="1">Uncharacterized protein</fullName>
    </submittedName>
</protein>
<comment type="caution">
    <text evidence="1">The sequence shown here is derived from an EMBL/GenBank/DDBJ whole genome shotgun (WGS) entry which is preliminary data.</text>
</comment>
<dbReference type="RefSeq" id="WP_311704036.1">
    <property type="nucleotide sequence ID" value="NZ_JAVREL010000004.1"/>
</dbReference>
<evidence type="ECO:0000313" key="2">
    <source>
        <dbReference type="Proteomes" id="UP001183246"/>
    </source>
</evidence>
<name>A0ABU2MMR3_9ACTN</name>